<evidence type="ECO:0000256" key="7">
    <source>
        <dbReference type="ARBA" id="ARBA00022918"/>
    </source>
</evidence>
<dbReference type="GO" id="GO:0003676">
    <property type="term" value="F:nucleic acid binding"/>
    <property type="evidence" value="ECO:0007669"/>
    <property type="project" value="InterPro"/>
</dbReference>
<dbReference type="Gene3D" id="3.30.420.10">
    <property type="entry name" value="Ribonuclease H-like superfamily/Ribonuclease H"/>
    <property type="match status" value="1"/>
</dbReference>
<evidence type="ECO:0000256" key="4">
    <source>
        <dbReference type="ARBA" id="ARBA00022722"/>
    </source>
</evidence>
<dbReference type="Pfam" id="PF00078">
    <property type="entry name" value="RVT_1"/>
    <property type="match status" value="1"/>
</dbReference>
<keyword evidence="2" id="KW-0808">Transferase</keyword>
<dbReference type="SUPFAM" id="SSF53098">
    <property type="entry name" value="Ribonuclease H-like"/>
    <property type="match status" value="1"/>
</dbReference>
<evidence type="ECO:0000259" key="9">
    <source>
        <dbReference type="PROSITE" id="PS50994"/>
    </source>
</evidence>
<feature type="domain" description="Integrase catalytic" evidence="9">
    <location>
        <begin position="566"/>
        <end position="680"/>
    </location>
</feature>
<sequence>AVPVYHAPRRVPKHLLSRLKDKLIELQDSGVISKVDGPCEWMHPLVVVEKPNKTLRLCLDPKDLNDQLMDDKYQIPAQDEILTDLNGNKFFSSVDLKDSFYQIRIDEPSSRLCCFGTAFGNFCFNRLPFGIRPAAEIFQKKNMEIFGNIPGVKIYIDDLAIAAKTRDQHDEILKQVLETASKNGITFNKNKFVFREPKLRILGHIISAQNGLEIDPERVRVIVEMPEPKDKKGIMRFLGMVNYVGKFIPNLSELTYPLRELKRDDTPWEWNNKHIECIQKIKNEIINCSKLTHYDENSPLMIQCDASKNGIGCVLIQNGKPIAFASRALSKTEQRYAMIEKELLGVCFSMERFHYFTYGRKVTVQTDHKPLVSIAKRNLDKVPCRLQRMLLKLIKYDIDLEYLPGKLMLIADTLSRATSNTEVKEDEELQFIVHSMIKNLMSDEKKLKFDAETKNDPILSQVINFVINGWPNKVAGDLEDYFKVRNEISYHDGLLIFNDRLIVPHTLRRDMLKLLHEGHLGITKTRNKAKRSLFWPGMSADIGHFIISCQICVANRPSNQREPMIPSPIPSRVWSRISMDILEFNGRNYLVTIDSLSKWIELHRIKTKSISEIIGVCNIMFSTHGFPDHIVSDNNPFNSYEFKNYLTNNGVKLITSSPHYPRGHAIAESGVKICENILRKSENTGQDPYTLLLQYRNTEIPTLGFSPAQILFNRNLKDRLTWNEKELDVKLIDRAKLVENLKKTQINQKMYYDRGTRTLPAVGENEEIYFRHRKTWKKAQISHSAETPRSFWVKGEDGGNYRRNRKDIIKIGDSGGTKSHDPDQEASYNLRKKIEKPLRFREW</sequence>
<evidence type="ECO:0000259" key="8">
    <source>
        <dbReference type="PROSITE" id="PS50878"/>
    </source>
</evidence>
<dbReference type="SUPFAM" id="SSF56672">
    <property type="entry name" value="DNA/RNA polymerases"/>
    <property type="match status" value="1"/>
</dbReference>
<dbReference type="FunFam" id="3.30.420.10:FF:000063">
    <property type="entry name" value="Retrovirus-related Pol polyprotein from transposon 297-like Protein"/>
    <property type="match status" value="1"/>
</dbReference>
<dbReference type="GO" id="GO:0042575">
    <property type="term" value="C:DNA polymerase complex"/>
    <property type="evidence" value="ECO:0007669"/>
    <property type="project" value="UniProtKB-ARBA"/>
</dbReference>
<name>A0A0A9VSF3_LYGHE</name>
<dbReference type="PANTHER" id="PTHR37984:SF7">
    <property type="entry name" value="INTEGRASE CATALYTIC DOMAIN-CONTAINING PROTEIN"/>
    <property type="match status" value="1"/>
</dbReference>
<dbReference type="Pfam" id="PF17917">
    <property type="entry name" value="RT_RNaseH"/>
    <property type="match status" value="1"/>
</dbReference>
<evidence type="ECO:0000256" key="2">
    <source>
        <dbReference type="ARBA" id="ARBA00022679"/>
    </source>
</evidence>
<reference evidence="10" key="1">
    <citation type="journal article" date="2014" name="PLoS ONE">
        <title>Transcriptome-Based Identification of ABC Transporters in the Western Tarnished Plant Bug Lygus hesperus.</title>
        <authorList>
            <person name="Hull J.J."/>
            <person name="Chaney K."/>
            <person name="Geib S.M."/>
            <person name="Fabrick J.A."/>
            <person name="Brent C.S."/>
            <person name="Walsh D."/>
            <person name="Lavine L.C."/>
        </authorList>
    </citation>
    <scope>NUCLEOTIDE SEQUENCE</scope>
</reference>
<dbReference type="InterPro" id="IPR043128">
    <property type="entry name" value="Rev_trsase/Diguanyl_cyclase"/>
</dbReference>
<dbReference type="GO" id="GO:0003964">
    <property type="term" value="F:RNA-directed DNA polymerase activity"/>
    <property type="evidence" value="ECO:0007669"/>
    <property type="project" value="UniProtKB-KW"/>
</dbReference>
<dbReference type="CDD" id="cd01647">
    <property type="entry name" value="RT_LTR"/>
    <property type="match status" value="1"/>
</dbReference>
<dbReference type="InterPro" id="IPR036397">
    <property type="entry name" value="RNaseH_sf"/>
</dbReference>
<dbReference type="EC" id="2.7.7.49" evidence="1"/>
<dbReference type="InterPro" id="IPR000477">
    <property type="entry name" value="RT_dom"/>
</dbReference>
<dbReference type="InterPro" id="IPR001584">
    <property type="entry name" value="Integrase_cat-core"/>
</dbReference>
<dbReference type="EMBL" id="GBHO01045418">
    <property type="protein sequence ID" value="JAF98185.1"/>
    <property type="molecule type" value="Transcribed_RNA"/>
</dbReference>
<dbReference type="CDD" id="cd09274">
    <property type="entry name" value="RNase_HI_RT_Ty3"/>
    <property type="match status" value="1"/>
</dbReference>
<evidence type="ECO:0000256" key="1">
    <source>
        <dbReference type="ARBA" id="ARBA00012493"/>
    </source>
</evidence>
<keyword evidence="5" id="KW-0255">Endonuclease</keyword>
<dbReference type="Gene3D" id="3.10.10.10">
    <property type="entry name" value="HIV Type 1 Reverse Transcriptase, subunit A, domain 1"/>
    <property type="match status" value="1"/>
</dbReference>
<feature type="domain" description="Reverse transcriptase" evidence="8">
    <location>
        <begin position="29"/>
        <end position="206"/>
    </location>
</feature>
<keyword evidence="4" id="KW-0540">Nuclease</keyword>
<evidence type="ECO:0000256" key="3">
    <source>
        <dbReference type="ARBA" id="ARBA00022695"/>
    </source>
</evidence>
<dbReference type="Gene3D" id="1.10.340.70">
    <property type="match status" value="1"/>
</dbReference>
<dbReference type="InterPro" id="IPR043502">
    <property type="entry name" value="DNA/RNA_pol_sf"/>
</dbReference>
<dbReference type="FunFam" id="1.10.340.70:FF:000003">
    <property type="entry name" value="Protein CBG25708"/>
    <property type="match status" value="1"/>
</dbReference>
<dbReference type="Gene3D" id="3.30.70.270">
    <property type="match status" value="2"/>
</dbReference>
<keyword evidence="3" id="KW-0548">Nucleotidyltransferase</keyword>
<dbReference type="InterPro" id="IPR012337">
    <property type="entry name" value="RNaseH-like_sf"/>
</dbReference>
<dbReference type="FunFam" id="3.10.20.370:FF:000001">
    <property type="entry name" value="Retrovirus-related Pol polyprotein from transposon 17.6-like protein"/>
    <property type="match status" value="1"/>
</dbReference>
<evidence type="ECO:0000256" key="6">
    <source>
        <dbReference type="ARBA" id="ARBA00022801"/>
    </source>
</evidence>
<dbReference type="AlphaFoldDB" id="A0A0A9VSF3"/>
<feature type="non-terminal residue" evidence="10">
    <location>
        <position position="1"/>
    </location>
</feature>
<dbReference type="PROSITE" id="PS50878">
    <property type="entry name" value="RT_POL"/>
    <property type="match status" value="1"/>
</dbReference>
<keyword evidence="6" id="KW-0378">Hydrolase</keyword>
<dbReference type="GO" id="GO:0016787">
    <property type="term" value="F:hydrolase activity"/>
    <property type="evidence" value="ECO:0007669"/>
    <property type="project" value="UniProtKB-KW"/>
</dbReference>
<dbReference type="GO" id="GO:0004519">
    <property type="term" value="F:endonuclease activity"/>
    <property type="evidence" value="ECO:0007669"/>
    <property type="project" value="UniProtKB-KW"/>
</dbReference>
<proteinExistence type="predicted"/>
<evidence type="ECO:0000313" key="10">
    <source>
        <dbReference type="EMBL" id="JAF98185.1"/>
    </source>
</evidence>
<gene>
    <name evidence="10" type="primary">TY3B-G_34</name>
    <name evidence="10" type="ORF">CM83_25704</name>
</gene>
<reference evidence="10" key="2">
    <citation type="submission" date="2014-07" db="EMBL/GenBank/DDBJ databases">
        <authorList>
            <person name="Hull J."/>
        </authorList>
    </citation>
    <scope>NUCLEOTIDE SEQUENCE</scope>
</reference>
<organism evidence="10">
    <name type="scientific">Lygus hesperus</name>
    <name type="common">Western plant bug</name>
    <dbReference type="NCBI Taxonomy" id="30085"/>
    <lineage>
        <taxon>Eukaryota</taxon>
        <taxon>Metazoa</taxon>
        <taxon>Ecdysozoa</taxon>
        <taxon>Arthropoda</taxon>
        <taxon>Hexapoda</taxon>
        <taxon>Insecta</taxon>
        <taxon>Pterygota</taxon>
        <taxon>Neoptera</taxon>
        <taxon>Paraneoptera</taxon>
        <taxon>Hemiptera</taxon>
        <taxon>Heteroptera</taxon>
        <taxon>Panheteroptera</taxon>
        <taxon>Cimicomorpha</taxon>
        <taxon>Miridae</taxon>
        <taxon>Mirini</taxon>
        <taxon>Lygus</taxon>
    </lineage>
</organism>
<dbReference type="FunFam" id="3.30.70.270:FF:000026">
    <property type="entry name" value="Transposon Ty3-G Gag-Pol polyprotein"/>
    <property type="match status" value="1"/>
</dbReference>
<dbReference type="GO" id="GO:0015074">
    <property type="term" value="P:DNA integration"/>
    <property type="evidence" value="ECO:0007669"/>
    <property type="project" value="InterPro"/>
</dbReference>
<dbReference type="PROSITE" id="PS50994">
    <property type="entry name" value="INTEGRASE"/>
    <property type="match status" value="1"/>
</dbReference>
<dbReference type="PANTHER" id="PTHR37984">
    <property type="entry name" value="PROTEIN CBG26694"/>
    <property type="match status" value="1"/>
</dbReference>
<accession>A0A0A9VSF3</accession>
<dbReference type="InterPro" id="IPR050951">
    <property type="entry name" value="Retrovirus_Pol_polyprotein"/>
</dbReference>
<evidence type="ECO:0000256" key="5">
    <source>
        <dbReference type="ARBA" id="ARBA00022759"/>
    </source>
</evidence>
<dbReference type="InterPro" id="IPR041373">
    <property type="entry name" value="RT_RNaseH"/>
</dbReference>
<dbReference type="Pfam" id="PF17921">
    <property type="entry name" value="Integrase_H2C2"/>
    <property type="match status" value="1"/>
</dbReference>
<dbReference type="InterPro" id="IPR041588">
    <property type="entry name" value="Integrase_H2C2"/>
</dbReference>
<keyword evidence="7" id="KW-0695">RNA-directed DNA polymerase</keyword>
<protein>
    <recommendedName>
        <fullName evidence="1">RNA-directed DNA polymerase</fullName>
        <ecNumber evidence="1">2.7.7.49</ecNumber>
    </recommendedName>
</protein>